<proteinExistence type="predicted"/>
<sequence>MNRILILTKNILAEQKLQKQLQLLGYEVFCSTEAFNDSRMLSIVQFFPIILLSETMSNLEVNKILTAISEGKSMALRLTSEGERKEDDKETGIFGYLSKTLSFDSMREKLVLLQSTYYEEQAENKSHECFPVQRLENRTLETSTGRIYFSKKEERLFQLLLEAEGQMLSRTEICEVLWSEGETDSNRSQLSCIVTKIKSKFKKIGYQGDSIITKWGQGYAFAPEFYTYLTTGQSENGYINYSGATVQMSPMSV</sequence>
<dbReference type="PROSITE" id="PS51755">
    <property type="entry name" value="OMPR_PHOB"/>
    <property type="match status" value="1"/>
</dbReference>
<evidence type="ECO:0000256" key="1">
    <source>
        <dbReference type="ARBA" id="ARBA00023015"/>
    </source>
</evidence>
<evidence type="ECO:0000313" key="7">
    <source>
        <dbReference type="Proteomes" id="UP000013782"/>
    </source>
</evidence>
<evidence type="ECO:0000313" key="6">
    <source>
        <dbReference type="EMBL" id="EOH92462.1"/>
    </source>
</evidence>
<protein>
    <recommendedName>
        <fullName evidence="5">OmpR/PhoB-type domain-containing protein</fullName>
    </recommendedName>
</protein>
<evidence type="ECO:0000256" key="3">
    <source>
        <dbReference type="ARBA" id="ARBA00023163"/>
    </source>
</evidence>
<dbReference type="Proteomes" id="UP000013782">
    <property type="component" value="Unassembled WGS sequence"/>
</dbReference>
<accession>R2Q7J3</accession>
<dbReference type="InterPro" id="IPR036388">
    <property type="entry name" value="WH-like_DNA-bd_sf"/>
</dbReference>
<dbReference type="GO" id="GO:0000160">
    <property type="term" value="P:phosphorelay signal transduction system"/>
    <property type="evidence" value="ECO:0007669"/>
    <property type="project" value="InterPro"/>
</dbReference>
<keyword evidence="7" id="KW-1185">Reference proteome</keyword>
<dbReference type="Gene3D" id="1.10.10.10">
    <property type="entry name" value="Winged helix-like DNA-binding domain superfamily/Winged helix DNA-binding domain"/>
    <property type="match status" value="1"/>
</dbReference>
<dbReference type="AlphaFoldDB" id="R2Q7J3"/>
<evidence type="ECO:0000256" key="2">
    <source>
        <dbReference type="ARBA" id="ARBA00023125"/>
    </source>
</evidence>
<evidence type="ECO:0000259" key="5">
    <source>
        <dbReference type="PROSITE" id="PS51755"/>
    </source>
</evidence>
<organism evidence="6 7">
    <name type="scientific">Enterococcus pallens ATCC BAA-351</name>
    <dbReference type="NCBI Taxonomy" id="1158607"/>
    <lineage>
        <taxon>Bacteria</taxon>
        <taxon>Bacillati</taxon>
        <taxon>Bacillota</taxon>
        <taxon>Bacilli</taxon>
        <taxon>Lactobacillales</taxon>
        <taxon>Enterococcaceae</taxon>
        <taxon>Enterococcus</taxon>
    </lineage>
</organism>
<dbReference type="InterPro" id="IPR016032">
    <property type="entry name" value="Sig_transdc_resp-reg_C-effctor"/>
</dbReference>
<dbReference type="eggNOG" id="COG0745">
    <property type="taxonomic scope" value="Bacteria"/>
</dbReference>
<dbReference type="InterPro" id="IPR011006">
    <property type="entry name" value="CheY-like_superfamily"/>
</dbReference>
<dbReference type="InterPro" id="IPR001867">
    <property type="entry name" value="OmpR/PhoB-type_DNA-bd"/>
</dbReference>
<comment type="caution">
    <text evidence="6">The sequence shown here is derived from an EMBL/GenBank/DDBJ whole genome shotgun (WGS) entry which is preliminary data.</text>
</comment>
<dbReference type="SUPFAM" id="SSF52172">
    <property type="entry name" value="CheY-like"/>
    <property type="match status" value="1"/>
</dbReference>
<evidence type="ECO:0000256" key="4">
    <source>
        <dbReference type="PROSITE-ProRule" id="PRU01091"/>
    </source>
</evidence>
<feature type="DNA-binding region" description="OmpR/PhoB-type" evidence="4">
    <location>
        <begin position="119"/>
        <end position="223"/>
    </location>
</feature>
<reference evidence="6 7" key="1">
    <citation type="submission" date="2013-02" db="EMBL/GenBank/DDBJ databases">
        <title>The Genome Sequence of Enterococcus pallens BAA-351.</title>
        <authorList>
            <consortium name="The Broad Institute Genome Sequencing Platform"/>
            <consortium name="The Broad Institute Genome Sequencing Center for Infectious Disease"/>
            <person name="Earl A.M."/>
            <person name="Gilmore M.S."/>
            <person name="Lebreton F."/>
            <person name="Walker B."/>
            <person name="Young S.K."/>
            <person name="Zeng Q."/>
            <person name="Gargeya S."/>
            <person name="Fitzgerald M."/>
            <person name="Haas B."/>
            <person name="Abouelleil A."/>
            <person name="Alvarado L."/>
            <person name="Arachchi H.M."/>
            <person name="Berlin A.M."/>
            <person name="Chapman S.B."/>
            <person name="Dewar J."/>
            <person name="Goldberg J."/>
            <person name="Griggs A."/>
            <person name="Gujja S."/>
            <person name="Hansen M."/>
            <person name="Howarth C."/>
            <person name="Imamovic A."/>
            <person name="Larimer J."/>
            <person name="McCowan C."/>
            <person name="Murphy C."/>
            <person name="Neiman D."/>
            <person name="Pearson M."/>
            <person name="Priest M."/>
            <person name="Roberts A."/>
            <person name="Saif S."/>
            <person name="Shea T."/>
            <person name="Sisk P."/>
            <person name="Sykes S."/>
            <person name="Wortman J."/>
            <person name="Nusbaum C."/>
            <person name="Birren B."/>
        </authorList>
    </citation>
    <scope>NUCLEOTIDE SEQUENCE [LARGE SCALE GENOMIC DNA]</scope>
    <source>
        <strain evidence="6 7">ATCC BAA-351</strain>
    </source>
</reference>
<gene>
    <name evidence="6" type="ORF">UAU_02914</name>
</gene>
<feature type="domain" description="OmpR/PhoB-type" evidence="5">
    <location>
        <begin position="119"/>
        <end position="223"/>
    </location>
</feature>
<dbReference type="RefSeq" id="WP_010757896.1">
    <property type="nucleotide sequence ID" value="NZ_ASWD01000001.1"/>
</dbReference>
<dbReference type="SMART" id="SM00862">
    <property type="entry name" value="Trans_reg_C"/>
    <property type="match status" value="1"/>
</dbReference>
<dbReference type="EMBL" id="AJAQ01000026">
    <property type="protein sequence ID" value="EOH92462.1"/>
    <property type="molecule type" value="Genomic_DNA"/>
</dbReference>
<dbReference type="GO" id="GO:0003677">
    <property type="term" value="F:DNA binding"/>
    <property type="evidence" value="ECO:0007669"/>
    <property type="project" value="UniProtKB-UniRule"/>
</dbReference>
<keyword evidence="3" id="KW-0804">Transcription</keyword>
<keyword evidence="2 4" id="KW-0238">DNA-binding</keyword>
<dbReference type="GO" id="GO:0006355">
    <property type="term" value="P:regulation of DNA-templated transcription"/>
    <property type="evidence" value="ECO:0007669"/>
    <property type="project" value="InterPro"/>
</dbReference>
<dbReference type="Pfam" id="PF00486">
    <property type="entry name" value="Trans_reg_C"/>
    <property type="match status" value="1"/>
</dbReference>
<dbReference type="STRING" id="160454.RV10_GL000573"/>
<keyword evidence="1" id="KW-0805">Transcription regulation</keyword>
<dbReference type="PATRIC" id="fig|1158607.3.peg.2901"/>
<dbReference type="HOGENOM" id="CLU_088180_0_0_9"/>
<dbReference type="SUPFAM" id="SSF46894">
    <property type="entry name" value="C-terminal effector domain of the bipartite response regulators"/>
    <property type="match status" value="1"/>
</dbReference>
<dbReference type="OrthoDB" id="2191463at2"/>
<name>R2Q7J3_9ENTE</name>